<gene>
    <name evidence="1" type="ORF">APZ42_013162</name>
</gene>
<dbReference type="EMBL" id="LRGB01000243">
    <property type="protein sequence ID" value="KZS20171.1"/>
    <property type="molecule type" value="Genomic_DNA"/>
</dbReference>
<reference evidence="1 2" key="1">
    <citation type="submission" date="2016-03" db="EMBL/GenBank/DDBJ databases">
        <title>EvidentialGene: Evidence-directed Construction of Genes on Genomes.</title>
        <authorList>
            <person name="Gilbert D.G."/>
            <person name="Choi J.-H."/>
            <person name="Mockaitis K."/>
            <person name="Colbourne J."/>
            <person name="Pfrender M."/>
        </authorList>
    </citation>
    <scope>NUCLEOTIDE SEQUENCE [LARGE SCALE GENOMIC DNA]</scope>
    <source>
        <strain evidence="1 2">Xinb3</strain>
        <tissue evidence="1">Complete organism</tissue>
    </source>
</reference>
<evidence type="ECO:0000313" key="1">
    <source>
        <dbReference type="EMBL" id="KZS20171.1"/>
    </source>
</evidence>
<proteinExistence type="predicted"/>
<sequence>MWRVSRGRHKSRKLIGAIVMNLKIAFHHTHKKWWPLKNKGGWGAQIGIDV</sequence>
<name>A0A162R2G9_9CRUS</name>
<dbReference type="Proteomes" id="UP000076858">
    <property type="component" value="Unassembled WGS sequence"/>
</dbReference>
<organism evidence="1 2">
    <name type="scientific">Daphnia magna</name>
    <dbReference type="NCBI Taxonomy" id="35525"/>
    <lineage>
        <taxon>Eukaryota</taxon>
        <taxon>Metazoa</taxon>
        <taxon>Ecdysozoa</taxon>
        <taxon>Arthropoda</taxon>
        <taxon>Crustacea</taxon>
        <taxon>Branchiopoda</taxon>
        <taxon>Diplostraca</taxon>
        <taxon>Cladocera</taxon>
        <taxon>Anomopoda</taxon>
        <taxon>Daphniidae</taxon>
        <taxon>Daphnia</taxon>
    </lineage>
</organism>
<accession>A0A162R2G9</accession>
<dbReference type="AlphaFoldDB" id="A0A162R2G9"/>
<keyword evidence="2" id="KW-1185">Reference proteome</keyword>
<comment type="caution">
    <text evidence="1">The sequence shown here is derived from an EMBL/GenBank/DDBJ whole genome shotgun (WGS) entry which is preliminary data.</text>
</comment>
<evidence type="ECO:0000313" key="2">
    <source>
        <dbReference type="Proteomes" id="UP000076858"/>
    </source>
</evidence>
<protein>
    <submittedName>
        <fullName evidence="1">Uncharacterized protein</fullName>
    </submittedName>
</protein>